<dbReference type="GO" id="GO:0005516">
    <property type="term" value="F:calmodulin binding"/>
    <property type="evidence" value="ECO:0007669"/>
    <property type="project" value="UniProtKB-KW"/>
</dbReference>
<comment type="PTM">
    <text evidence="2">Although the final Cys may be farnesylated, the terminal tripeptide is probably not removed, and the C-terminus is not methylated.</text>
</comment>
<keyword evidence="7" id="KW-1185">Reference proteome</keyword>
<evidence type="ECO:0000256" key="3">
    <source>
        <dbReference type="RuleBase" id="RU364123"/>
    </source>
</evidence>
<proteinExistence type="inferred from homology"/>
<comment type="pathway">
    <text evidence="3">Glycan biosynthesis; glycogen metabolism.</text>
</comment>
<dbReference type="AlphaFoldDB" id="A0A7L2RBF0"/>
<keyword evidence="6" id="KW-0808">Transferase</keyword>
<dbReference type="InterPro" id="IPR011613">
    <property type="entry name" value="GH15-like"/>
</dbReference>
<comment type="similarity">
    <text evidence="3">Belongs to the phosphorylase b kinase regulatory chain family.</text>
</comment>
<comment type="caution">
    <text evidence="6">The sequence shown here is derived from an EMBL/GenBank/DDBJ whole genome shotgun (WGS) entry which is preliminary data.</text>
</comment>
<keyword evidence="1 3" id="KW-0119">Carbohydrate metabolism</keyword>
<dbReference type="Pfam" id="PF19292">
    <property type="entry name" value="KPBB_C"/>
    <property type="match status" value="1"/>
</dbReference>
<dbReference type="PANTHER" id="PTHR10749">
    <property type="entry name" value="PHOSPHORYLASE B KINASE REGULATORY SUBUNIT"/>
    <property type="match status" value="1"/>
</dbReference>
<feature type="lipid moiety-binding region" description="S-farnesyl cysteine" evidence="2">
    <location>
        <position position="716"/>
    </location>
</feature>
<keyword evidence="2 3" id="KW-0449">Lipoprotein</keyword>
<evidence type="ECO:0000313" key="6">
    <source>
        <dbReference type="EMBL" id="NXS06188.1"/>
    </source>
</evidence>
<feature type="domain" description="GH15-like" evidence="4">
    <location>
        <begin position="48"/>
        <end position="403"/>
    </location>
</feature>
<accession>A0A7L2RBF0</accession>
<dbReference type="GO" id="GO:0005977">
    <property type="term" value="P:glycogen metabolic process"/>
    <property type="evidence" value="ECO:0007669"/>
    <property type="project" value="UniProtKB-UniPathway"/>
</dbReference>
<gene>
    <name evidence="6" type="primary">Phka1</name>
    <name evidence="6" type="ORF">OXYMAD_R02547</name>
</gene>
<dbReference type="PANTHER" id="PTHR10749:SF4">
    <property type="entry name" value="PHOSPHORYLASE B KINASE REGULATORY SUBUNIT ALPHA, SKELETAL MUSCLE ISOFORM"/>
    <property type="match status" value="1"/>
</dbReference>
<keyword evidence="3" id="KW-1003">Cell membrane</keyword>
<dbReference type="InterPro" id="IPR045583">
    <property type="entry name" value="KPBA/B_C"/>
</dbReference>
<sequence length="719" mass="80390">QFIDQQQFYLALDNKMIVEMLRTDLSYLCSRWRMTGRPTITFPISHTMLDENSSSVHPTVLAMLQKLQDGYFGGARIQTGKLSEFLTTSCRTHLSFMDPGPEGKVFAKSYRLSSDSFEKLDAEQWLHGLQIAEDEDTDDEVAQYLDHLLQHTTPQSNLPPTTQRGGLSRFRAAVHTTRDLMSLASKAKDLHVQNVGMYVPSRIFQASQQSVKLLSSPHQHDLDGKSHTPYAEVNLPRDEDGNVDCKALVDQLCICPTLQEQADILYMLHILKGPEWHTGLDSEPGPTIKELLTELYVRVGETRQWALIRYISGILKKKVEALDEACTDLLSHQKHLTVGLPPEPREKTISTPIPYEKLVCLIDEASEKNLSVSILTQEIMVYLAMYIRTQPALFAEMFRIRIGLIIQVMATELAHSLRCSAGEATENLMNLSPSDMKSLLYHILSGKEFGVERSVRSVDSSLTTAVSICDMGAVGTSRPERTGLVRLKSEIKQLLSSSRLCSCGIFNFAADSVVLVLSAQSAGHTELLGKESFSSMLEDQGSKDSRQGQWQRRRRLDGALNRVPVGFYQKVWKVLQKCHGLSVEGFVLPSSTTREMTPGEMKFAVHVESVLNRVSQPEYRQLLVEAILVLTMLVDMEVHTIGGIIAVEKILHIASDLFYEEQKALGADDHMLERDPSTGICSLLYDSAPSGRFGTMTYLSKSVALYVYDFLPTDGCSMQ</sequence>
<keyword evidence="3" id="KW-0472">Membrane</keyword>
<keyword evidence="2 3" id="KW-0636">Prenylation</keyword>
<evidence type="ECO:0000259" key="5">
    <source>
        <dbReference type="Pfam" id="PF19292"/>
    </source>
</evidence>
<evidence type="ECO:0000259" key="4">
    <source>
        <dbReference type="Pfam" id="PF00723"/>
    </source>
</evidence>
<dbReference type="Pfam" id="PF00723">
    <property type="entry name" value="Glyco_hydro_15"/>
    <property type="match status" value="1"/>
</dbReference>
<feature type="non-terminal residue" evidence="6">
    <location>
        <position position="1"/>
    </location>
</feature>
<keyword evidence="3" id="KW-0321">Glycogen metabolism</keyword>
<dbReference type="GO" id="GO:0005886">
    <property type="term" value="C:plasma membrane"/>
    <property type="evidence" value="ECO:0007669"/>
    <property type="project" value="UniProtKB-SubCell"/>
</dbReference>
<organism evidence="6 7">
    <name type="scientific">Oxylabes madagascariensis</name>
    <name type="common">white-throated Oxylabes</name>
    <dbReference type="NCBI Taxonomy" id="98144"/>
    <lineage>
        <taxon>Eukaryota</taxon>
        <taxon>Metazoa</taxon>
        <taxon>Chordata</taxon>
        <taxon>Craniata</taxon>
        <taxon>Vertebrata</taxon>
        <taxon>Euteleostomi</taxon>
        <taxon>Archelosauria</taxon>
        <taxon>Archosauria</taxon>
        <taxon>Dinosauria</taxon>
        <taxon>Saurischia</taxon>
        <taxon>Theropoda</taxon>
        <taxon>Coelurosauria</taxon>
        <taxon>Aves</taxon>
        <taxon>Neognathae</taxon>
        <taxon>Neoaves</taxon>
        <taxon>Telluraves</taxon>
        <taxon>Australaves</taxon>
        <taxon>Passeriformes</taxon>
        <taxon>Sylvioidea</taxon>
        <taxon>Timaliidae</taxon>
        <taxon>Oxylabes</taxon>
    </lineage>
</organism>
<dbReference type="GO" id="GO:0016301">
    <property type="term" value="F:kinase activity"/>
    <property type="evidence" value="ECO:0007669"/>
    <property type="project" value="UniProtKB-KW"/>
</dbReference>
<feature type="non-terminal residue" evidence="6">
    <location>
        <position position="719"/>
    </location>
</feature>
<keyword evidence="3" id="KW-0112">Calmodulin-binding</keyword>
<evidence type="ECO:0000256" key="1">
    <source>
        <dbReference type="ARBA" id="ARBA00023277"/>
    </source>
</evidence>
<dbReference type="EMBL" id="VYZR01388317">
    <property type="protein sequence ID" value="NXS06188.1"/>
    <property type="molecule type" value="Genomic_DNA"/>
</dbReference>
<dbReference type="OrthoDB" id="5971574at2759"/>
<evidence type="ECO:0000313" key="7">
    <source>
        <dbReference type="Proteomes" id="UP000570288"/>
    </source>
</evidence>
<dbReference type="GO" id="GO:0005964">
    <property type="term" value="C:phosphorylase kinase complex"/>
    <property type="evidence" value="ECO:0007669"/>
    <property type="project" value="TreeGrafter"/>
</dbReference>
<dbReference type="UniPathway" id="UPA00163"/>
<keyword evidence="6" id="KW-0418">Kinase</keyword>
<protein>
    <recommendedName>
        <fullName evidence="3">Phosphorylase b kinase regulatory subunit</fullName>
    </recommendedName>
</protein>
<comment type="function">
    <text evidence="3">Phosphorylase b kinase catalyzes the phosphorylation of serine in certain substrates, including troponin I.</text>
</comment>
<dbReference type="Proteomes" id="UP000570288">
    <property type="component" value="Unassembled WGS sequence"/>
</dbReference>
<name>A0A7L2RBF0_9PASS</name>
<dbReference type="InterPro" id="IPR008734">
    <property type="entry name" value="PHK_A/B_su"/>
</dbReference>
<feature type="domain" description="Phosphorylase b kinase regulatory subunit alpha/beta C-terminal" evidence="5">
    <location>
        <begin position="540"/>
        <end position="664"/>
    </location>
</feature>
<reference evidence="6 7" key="1">
    <citation type="submission" date="2019-09" db="EMBL/GenBank/DDBJ databases">
        <title>Bird 10,000 Genomes (B10K) Project - Family phase.</title>
        <authorList>
            <person name="Zhang G."/>
        </authorList>
    </citation>
    <scope>NUCLEOTIDE SEQUENCE [LARGE SCALE GENOMIC DNA]</scope>
    <source>
        <strain evidence="6">B10K-DU-002-81</strain>
    </source>
</reference>
<evidence type="ECO:0000256" key="2">
    <source>
        <dbReference type="PIRSR" id="PIRSR608734-50"/>
    </source>
</evidence>
<comment type="subcellular location">
    <subcellularLocation>
        <location evidence="3">Cell membrane</location>
        <topology evidence="3">Lipid-anchor</topology>
        <orientation evidence="3">Cytoplasmic side</orientation>
    </subcellularLocation>
</comment>